<keyword evidence="3 5" id="KW-1133">Transmembrane helix</keyword>
<dbReference type="GO" id="GO:0016020">
    <property type="term" value="C:membrane"/>
    <property type="evidence" value="ECO:0007669"/>
    <property type="project" value="UniProtKB-SubCell"/>
</dbReference>
<evidence type="ECO:0000313" key="7">
    <source>
        <dbReference type="Proteomes" id="UP000199559"/>
    </source>
</evidence>
<evidence type="ECO:0000313" key="6">
    <source>
        <dbReference type="EMBL" id="SFJ40238.1"/>
    </source>
</evidence>
<sequence length="89" mass="9939">MKLEFVRFKLSDTQRKITGVLQIIAGVALLLSFISPLVGIIATGGLTIQMFLGFMVRLKIKDSIILSLPSFVFMILNGYLFVHFLAIYS</sequence>
<proteinExistence type="predicted"/>
<dbReference type="Pfam" id="PF13564">
    <property type="entry name" value="DoxX_2"/>
    <property type="match status" value="1"/>
</dbReference>
<feature type="transmembrane region" description="Helical" evidence="5">
    <location>
        <begin position="64"/>
        <end position="88"/>
    </location>
</feature>
<accession>A0A1I3R1M1</accession>
<keyword evidence="2 5" id="KW-0812">Transmembrane</keyword>
<feature type="transmembrane region" description="Helical" evidence="5">
    <location>
        <begin position="20"/>
        <end position="52"/>
    </location>
</feature>
<evidence type="ECO:0000256" key="2">
    <source>
        <dbReference type="ARBA" id="ARBA00022692"/>
    </source>
</evidence>
<reference evidence="7" key="1">
    <citation type="submission" date="2016-10" db="EMBL/GenBank/DDBJ databases">
        <authorList>
            <person name="Varghese N."/>
            <person name="Submissions S."/>
        </authorList>
    </citation>
    <scope>NUCLEOTIDE SEQUENCE [LARGE SCALE GENOMIC DNA]</scope>
    <source>
        <strain evidence="7">DSM 28881</strain>
    </source>
</reference>
<protein>
    <submittedName>
        <fullName evidence="6">DoxX-like family protein</fullName>
    </submittedName>
</protein>
<dbReference type="AlphaFoldDB" id="A0A1I3R1M1"/>
<dbReference type="Proteomes" id="UP000199559">
    <property type="component" value="Unassembled WGS sequence"/>
</dbReference>
<keyword evidence="4 5" id="KW-0472">Membrane</keyword>
<dbReference type="STRING" id="1144750.SAMN05443431_10772"/>
<dbReference type="EMBL" id="FORM01000007">
    <property type="protein sequence ID" value="SFJ40238.1"/>
    <property type="molecule type" value="Genomic_DNA"/>
</dbReference>
<gene>
    <name evidence="6" type="ORF">SAMN05443431_10772</name>
</gene>
<keyword evidence="7" id="KW-1185">Reference proteome</keyword>
<comment type="subcellular location">
    <subcellularLocation>
        <location evidence="1">Membrane</location>
        <topology evidence="1">Multi-pass membrane protein</topology>
    </subcellularLocation>
</comment>
<name>A0A1I3R1M1_9FLAO</name>
<evidence type="ECO:0000256" key="4">
    <source>
        <dbReference type="ARBA" id="ARBA00023136"/>
    </source>
</evidence>
<evidence type="ECO:0000256" key="1">
    <source>
        <dbReference type="ARBA" id="ARBA00004141"/>
    </source>
</evidence>
<evidence type="ECO:0000256" key="3">
    <source>
        <dbReference type="ARBA" id="ARBA00022989"/>
    </source>
</evidence>
<organism evidence="6 7">
    <name type="scientific">Olleya namhaensis</name>
    <dbReference type="NCBI Taxonomy" id="1144750"/>
    <lineage>
        <taxon>Bacteria</taxon>
        <taxon>Pseudomonadati</taxon>
        <taxon>Bacteroidota</taxon>
        <taxon>Flavobacteriia</taxon>
        <taxon>Flavobacteriales</taxon>
        <taxon>Flavobacteriaceae</taxon>
    </lineage>
</organism>
<dbReference type="InterPro" id="IPR032808">
    <property type="entry name" value="DoxX"/>
</dbReference>
<evidence type="ECO:0000256" key="5">
    <source>
        <dbReference type="SAM" id="Phobius"/>
    </source>
</evidence>